<evidence type="ECO:0000313" key="1">
    <source>
        <dbReference type="EMBL" id="CEP07171.1"/>
    </source>
</evidence>
<dbReference type="EMBL" id="LN719125">
    <property type="protein sequence ID" value="CEP07171.1"/>
    <property type="molecule type" value="Genomic_DNA"/>
</dbReference>
<sequence>MMPVGYTVNSLPRVEWGFPAIHNENSLDEIVVCRQHVRGMPFVQNSTGPNIDDMLLELNYRERSAISHIQIMTRIMRSRSQARAYCGHYEQSGTTWTEHNLKFVQMMYGGLNGSPMMRGIMEPIDVDKVRRVFRILQGLNPRLLQYGDINVEHQEVQYALRKLDELGQISAQQNAWLHNYIMPEVDVDPREGEFNLDDLLLAVDTRDDTEVRYADDPSILKLVFPYLYKNGRGYYSLCDWRVDDAGEDENGIEDAYADLTVAAYTKRMILSVDRRFGRCAEFLFFMLDYIC</sequence>
<feature type="non-terminal residue" evidence="1">
    <location>
        <position position="291"/>
    </location>
</feature>
<protein>
    <recommendedName>
        <fullName evidence="3">Helitron helicase-like domain-containing protein</fullName>
    </recommendedName>
</protein>
<evidence type="ECO:0000313" key="2">
    <source>
        <dbReference type="Proteomes" id="UP000054107"/>
    </source>
</evidence>
<dbReference type="AlphaFoldDB" id="A0A0B7MMX4"/>
<dbReference type="Proteomes" id="UP000054107">
    <property type="component" value="Unassembled WGS sequence"/>
</dbReference>
<gene>
    <name evidence="1" type="primary">PARPA_00449.1 scaffold 866</name>
</gene>
<reference evidence="1 2" key="1">
    <citation type="submission" date="2014-09" db="EMBL/GenBank/DDBJ databases">
        <authorList>
            <person name="Ellenberger Sabrina"/>
        </authorList>
    </citation>
    <scope>NUCLEOTIDE SEQUENCE [LARGE SCALE GENOMIC DNA]</scope>
    <source>
        <strain evidence="1 2">CBS 412.66</strain>
    </source>
</reference>
<name>A0A0B7MMX4_9FUNG</name>
<organism evidence="1 2">
    <name type="scientific">Parasitella parasitica</name>
    <dbReference type="NCBI Taxonomy" id="35722"/>
    <lineage>
        <taxon>Eukaryota</taxon>
        <taxon>Fungi</taxon>
        <taxon>Fungi incertae sedis</taxon>
        <taxon>Mucoromycota</taxon>
        <taxon>Mucoromycotina</taxon>
        <taxon>Mucoromycetes</taxon>
        <taxon>Mucorales</taxon>
        <taxon>Mucorineae</taxon>
        <taxon>Mucoraceae</taxon>
        <taxon>Parasitella</taxon>
    </lineage>
</organism>
<dbReference type="STRING" id="35722.A0A0B7MMX4"/>
<dbReference type="OrthoDB" id="2269493at2759"/>
<accession>A0A0B7MMX4</accession>
<proteinExistence type="predicted"/>
<evidence type="ECO:0008006" key="3">
    <source>
        <dbReference type="Google" id="ProtNLM"/>
    </source>
</evidence>
<keyword evidence="2" id="KW-1185">Reference proteome</keyword>